<proteinExistence type="predicted"/>
<name>A0A2T2P2T2_CORCC</name>
<evidence type="ECO:0000313" key="3">
    <source>
        <dbReference type="Proteomes" id="UP000240883"/>
    </source>
</evidence>
<accession>A0A2T2P2T2</accession>
<keyword evidence="3" id="KW-1185">Reference proteome</keyword>
<dbReference type="InterPro" id="IPR010730">
    <property type="entry name" value="HET"/>
</dbReference>
<reference evidence="2 3" key="1">
    <citation type="journal article" date="2018" name="Front. Microbiol.">
        <title>Genome-Wide Analysis of Corynespora cassiicola Leaf Fall Disease Putative Effectors.</title>
        <authorList>
            <person name="Lopez D."/>
            <person name="Ribeiro S."/>
            <person name="Label P."/>
            <person name="Fumanal B."/>
            <person name="Venisse J.S."/>
            <person name="Kohler A."/>
            <person name="de Oliveira R.R."/>
            <person name="Labutti K."/>
            <person name="Lipzen A."/>
            <person name="Lail K."/>
            <person name="Bauer D."/>
            <person name="Ohm R.A."/>
            <person name="Barry K.W."/>
            <person name="Spatafora J."/>
            <person name="Grigoriev I.V."/>
            <person name="Martin F.M."/>
            <person name="Pujade-Renaud V."/>
        </authorList>
    </citation>
    <scope>NUCLEOTIDE SEQUENCE [LARGE SCALE GENOMIC DNA]</scope>
    <source>
        <strain evidence="2 3">Philippines</strain>
    </source>
</reference>
<feature type="domain" description="Heterokaryon incompatibility" evidence="1">
    <location>
        <begin position="75"/>
        <end position="216"/>
    </location>
</feature>
<dbReference type="AlphaFoldDB" id="A0A2T2P2T2"/>
<dbReference type="OrthoDB" id="5135333at2759"/>
<dbReference type="STRING" id="1448308.A0A2T2P2T2"/>
<organism evidence="2 3">
    <name type="scientific">Corynespora cassiicola Philippines</name>
    <dbReference type="NCBI Taxonomy" id="1448308"/>
    <lineage>
        <taxon>Eukaryota</taxon>
        <taxon>Fungi</taxon>
        <taxon>Dikarya</taxon>
        <taxon>Ascomycota</taxon>
        <taxon>Pezizomycotina</taxon>
        <taxon>Dothideomycetes</taxon>
        <taxon>Pleosporomycetidae</taxon>
        <taxon>Pleosporales</taxon>
        <taxon>Corynesporascaceae</taxon>
        <taxon>Corynespora</taxon>
    </lineage>
</organism>
<evidence type="ECO:0000313" key="2">
    <source>
        <dbReference type="EMBL" id="PSN71648.1"/>
    </source>
</evidence>
<feature type="non-terminal residue" evidence="2">
    <location>
        <position position="1"/>
    </location>
</feature>
<dbReference type="Pfam" id="PF06985">
    <property type="entry name" value="HET"/>
    <property type="match status" value="1"/>
</dbReference>
<dbReference type="PANTHER" id="PTHR33112">
    <property type="entry name" value="DOMAIN PROTEIN, PUTATIVE-RELATED"/>
    <property type="match status" value="1"/>
</dbReference>
<dbReference type="EMBL" id="KZ678130">
    <property type="protein sequence ID" value="PSN71648.1"/>
    <property type="molecule type" value="Genomic_DNA"/>
</dbReference>
<dbReference type="PANTHER" id="PTHR33112:SF12">
    <property type="entry name" value="HETEROKARYON INCOMPATIBILITY DOMAIN-CONTAINING PROTEIN"/>
    <property type="match status" value="1"/>
</dbReference>
<evidence type="ECO:0000259" key="1">
    <source>
        <dbReference type="Pfam" id="PF06985"/>
    </source>
</evidence>
<sequence length="385" mass="44633">FSGRIVGATVDFGLLRLWLDMCRKWHFFLNVRSPNGLTASREQCCSAPSQPTIPHFRLIDVVEQCAIAPQPLAQYAALSYVWGTARRLLLCVDNLAQYSTPGALCMNNPGIPTTFKDAFVVATELDIQYIWIDAPCILQNNEEYMRRMDSIYSSAVVTIVSDTDDADSGIPGISVPRGPSQATFRYDNTPYISSKRIFGKSMVDSIWETRAWCFQEKLFSKRLLIFSPSQAFYYCQRASYSEDLILETNSGIKRDESTRSEPRPWYSIRNSHLPDSMHDLRLLIESYSKRQLSFEIDTIRAFQGVFNFVEVHTGPTIWGIPRLWFKEMMMWHMYYNPKLRRAQFPSWSWAGWRGNIRYQTVLPYMLSYDDPPDNGDMWPIDWMCH</sequence>
<gene>
    <name evidence="2" type="ORF">BS50DRAFT_484442</name>
</gene>
<dbReference type="Proteomes" id="UP000240883">
    <property type="component" value="Unassembled WGS sequence"/>
</dbReference>
<protein>
    <submittedName>
        <fullName evidence="2">HET-domain-containing protein</fullName>
    </submittedName>
</protein>